<feature type="chain" id="PRO_5027091820" evidence="4">
    <location>
        <begin position="23"/>
        <end position="363"/>
    </location>
</feature>
<evidence type="ECO:0000256" key="2">
    <source>
        <dbReference type="ARBA" id="ARBA00007639"/>
    </source>
</evidence>
<evidence type="ECO:0000313" key="7">
    <source>
        <dbReference type="Proteomes" id="UP000483035"/>
    </source>
</evidence>
<dbReference type="PANTHER" id="PTHR46847">
    <property type="entry name" value="D-ALLOSE-BINDING PERIPLASMIC PROTEIN-RELATED"/>
    <property type="match status" value="1"/>
</dbReference>
<accession>A0A6L9UJF4</accession>
<evidence type="ECO:0000256" key="4">
    <source>
        <dbReference type="SAM" id="SignalP"/>
    </source>
</evidence>
<evidence type="ECO:0000256" key="1">
    <source>
        <dbReference type="ARBA" id="ARBA00004196"/>
    </source>
</evidence>
<comment type="caution">
    <text evidence="6">The sequence shown here is derived from an EMBL/GenBank/DDBJ whole genome shotgun (WGS) entry which is preliminary data.</text>
</comment>
<reference evidence="6 7" key="1">
    <citation type="submission" date="2019-12" db="EMBL/GenBank/DDBJ databases">
        <title>Rhizobium genotypes associated with high levels of biological nitrogen fixation by grain legumes in a temperate-maritime cropping system.</title>
        <authorList>
            <person name="Maluk M."/>
            <person name="Francesc Ferrando Molina F."/>
            <person name="Lopez Del Egido L."/>
            <person name="Lafos M."/>
            <person name="Langarica-Fuentes A."/>
            <person name="Gebre Yohannes G."/>
            <person name="Young M.W."/>
            <person name="Martin P."/>
            <person name="Gantlett R."/>
            <person name="Kenicer G."/>
            <person name="Hawes C."/>
            <person name="Begg G.S."/>
            <person name="Quilliam R.S."/>
            <person name="Squire G.R."/>
            <person name="Poole P.S."/>
            <person name="Young P.W."/>
            <person name="Iannetta P.M."/>
            <person name="James E.K."/>
        </authorList>
    </citation>
    <scope>NUCLEOTIDE SEQUENCE [LARGE SCALE GENOMIC DNA]</scope>
    <source>
        <strain evidence="6 7">JHI1118</strain>
    </source>
</reference>
<protein>
    <submittedName>
        <fullName evidence="6">Substrate-binding domain-containing protein</fullName>
    </submittedName>
</protein>
<dbReference type="InterPro" id="IPR025997">
    <property type="entry name" value="SBP_2_dom"/>
</dbReference>
<dbReference type="Proteomes" id="UP000483035">
    <property type="component" value="Unassembled WGS sequence"/>
</dbReference>
<feature type="signal peptide" evidence="4">
    <location>
        <begin position="1"/>
        <end position="22"/>
    </location>
</feature>
<dbReference type="GO" id="GO:0030313">
    <property type="term" value="C:cell envelope"/>
    <property type="evidence" value="ECO:0007669"/>
    <property type="project" value="UniProtKB-SubCell"/>
</dbReference>
<dbReference type="PANTHER" id="PTHR46847:SF1">
    <property type="entry name" value="D-ALLOSE-BINDING PERIPLASMIC PROTEIN-RELATED"/>
    <property type="match status" value="1"/>
</dbReference>
<name>A0A6L9UJF4_9HYPH</name>
<evidence type="ECO:0000259" key="5">
    <source>
        <dbReference type="Pfam" id="PF13407"/>
    </source>
</evidence>
<dbReference type="RefSeq" id="WP_163993787.1">
    <property type="nucleotide sequence ID" value="NZ_WUEY01000031.1"/>
</dbReference>
<proteinExistence type="inferred from homology"/>
<dbReference type="AlphaFoldDB" id="A0A6L9UJF4"/>
<organism evidence="6 7">
    <name type="scientific">Rhizobium lusitanum</name>
    <dbReference type="NCBI Taxonomy" id="293958"/>
    <lineage>
        <taxon>Bacteria</taxon>
        <taxon>Pseudomonadati</taxon>
        <taxon>Pseudomonadota</taxon>
        <taxon>Alphaproteobacteria</taxon>
        <taxon>Hyphomicrobiales</taxon>
        <taxon>Rhizobiaceae</taxon>
        <taxon>Rhizobium/Agrobacterium group</taxon>
        <taxon>Rhizobium</taxon>
    </lineage>
</organism>
<dbReference type="EMBL" id="WUEY01000031">
    <property type="protein sequence ID" value="NEI74482.1"/>
    <property type="molecule type" value="Genomic_DNA"/>
</dbReference>
<keyword evidence="3 4" id="KW-0732">Signal</keyword>
<dbReference type="Gene3D" id="3.40.50.2300">
    <property type="match status" value="2"/>
</dbReference>
<gene>
    <name evidence="6" type="ORF">GR212_33580</name>
</gene>
<sequence length="363" mass="39519">MIRILAGLAGLTVLFAIGAVPAAATDLKSIEISIIEHQKLPVFVPPGPSFNAKACMTDKKLMVVPFSSAVEFTGGVATQMTEIAKQIGFRYEHYRTQGQPSQWIQGINQAITQHYNLVDVLMSDPRVLLPQAKQADQAGVKIVAAHASGFDTPAPAPFQNVQIDYTEAGRLMAQWAVFKTQGKANVLAIVAEDSFSANSLQNGIKDVMSQCKECKVKYLNVPVTDWATRMQSTVQSALLADHSINYILPIYDGMAQFVVPAVDLTQSADRVKIATFNGSPYVLQLVQQGKVEMDIGESIDWVAHAIVDAEMRILCGLTPVKDPKVPLYIFEASNAKSAGTPPKISTGYGDAYLDGYRKLWELQ</sequence>
<comment type="similarity">
    <text evidence="2">Belongs to the bacterial solute-binding protein 2 family.</text>
</comment>
<dbReference type="InterPro" id="IPR028082">
    <property type="entry name" value="Peripla_BP_I"/>
</dbReference>
<dbReference type="SUPFAM" id="SSF53822">
    <property type="entry name" value="Periplasmic binding protein-like I"/>
    <property type="match status" value="1"/>
</dbReference>
<feature type="domain" description="Periplasmic binding protein" evidence="5">
    <location>
        <begin position="64"/>
        <end position="316"/>
    </location>
</feature>
<dbReference type="GO" id="GO:0030246">
    <property type="term" value="F:carbohydrate binding"/>
    <property type="evidence" value="ECO:0007669"/>
    <property type="project" value="UniProtKB-ARBA"/>
</dbReference>
<evidence type="ECO:0000313" key="6">
    <source>
        <dbReference type="EMBL" id="NEI74482.1"/>
    </source>
</evidence>
<dbReference type="Pfam" id="PF13407">
    <property type="entry name" value="Peripla_BP_4"/>
    <property type="match status" value="1"/>
</dbReference>
<evidence type="ECO:0000256" key="3">
    <source>
        <dbReference type="ARBA" id="ARBA00022729"/>
    </source>
</evidence>
<comment type="subcellular location">
    <subcellularLocation>
        <location evidence="1">Cell envelope</location>
    </subcellularLocation>
</comment>